<dbReference type="InterPro" id="IPR011701">
    <property type="entry name" value="MFS"/>
</dbReference>
<accession>A0A1G2PIS0</accession>
<dbReference type="PANTHER" id="PTHR23526:SF2">
    <property type="entry name" value="MAJOR FACILITATOR SUPERFAMILY (MFS) PROFILE DOMAIN-CONTAINING PROTEIN"/>
    <property type="match status" value="1"/>
</dbReference>
<evidence type="ECO:0000313" key="2">
    <source>
        <dbReference type="EMBL" id="OHA48224.1"/>
    </source>
</evidence>
<dbReference type="InterPro" id="IPR036259">
    <property type="entry name" value="MFS_trans_sf"/>
</dbReference>
<sequence>MTLHVFDPAFLVPSVIRRSPMRAVYAGEAIRHFGVGLFAIFEPVYLYIVFRDAHFVHPVAWVLLFYAAFYALFGVLAVVATRFIPRYGFRFLTLVSLLFFFLYFVALFLAREALWWVLLALVLLAIRAALFWPPFHLFFARSSQPKHRGAALGNIAVLTALASAASPAIGGTILAEAGYPALFFVVLVILLLSAVPYLAVDIREGHRGGFGPVLREVRSHGGFRGALAFAGQGIEDSATAHVWPLFLFLLALGYQELGFLTTVALLVSLAITLFVGRLADHRNRIQMLVLAAPLAGLAWIFRVATLSSFTALVANVATSITRPFVLIPFNALFYDRVSEAQAGEPMHLILFRELSLGVGRIVFFIGGAAVVWFTGDLRWLLLVPILAMFAMAFLKSWAPFVPIEESPEANAKSGEMVG</sequence>
<dbReference type="InterPro" id="IPR052528">
    <property type="entry name" value="Sugar_transport-like"/>
</dbReference>
<feature type="transmembrane region" description="Helical" evidence="1">
    <location>
        <begin position="257"/>
        <end position="275"/>
    </location>
</feature>
<dbReference type="EMBL" id="MHST01000024">
    <property type="protein sequence ID" value="OHA48224.1"/>
    <property type="molecule type" value="Genomic_DNA"/>
</dbReference>
<dbReference type="Pfam" id="PF07690">
    <property type="entry name" value="MFS_1"/>
    <property type="match status" value="1"/>
</dbReference>
<feature type="transmembrane region" description="Helical" evidence="1">
    <location>
        <begin position="379"/>
        <end position="398"/>
    </location>
</feature>
<keyword evidence="1" id="KW-0812">Transmembrane</keyword>
<name>A0A1G2PIS0_TERXR</name>
<reference evidence="2 3" key="1">
    <citation type="journal article" date="2016" name="Nat. Commun.">
        <title>Thousands of microbial genomes shed light on interconnected biogeochemical processes in an aquifer system.</title>
        <authorList>
            <person name="Anantharaman K."/>
            <person name="Brown C.T."/>
            <person name="Hug L.A."/>
            <person name="Sharon I."/>
            <person name="Castelle C.J."/>
            <person name="Probst A.J."/>
            <person name="Thomas B.C."/>
            <person name="Singh A."/>
            <person name="Wilkins M.J."/>
            <person name="Karaoz U."/>
            <person name="Brodie E.L."/>
            <person name="Williams K.H."/>
            <person name="Hubbard S.S."/>
            <person name="Banfield J.F."/>
        </authorList>
    </citation>
    <scope>NUCLEOTIDE SEQUENCE [LARGE SCALE GENOMIC DNA]</scope>
    <source>
        <strain evidence="3">RIFCSPHIGHO2_01_FULL_58_15</strain>
    </source>
</reference>
<feature type="transmembrane region" description="Helical" evidence="1">
    <location>
        <begin position="29"/>
        <end position="48"/>
    </location>
</feature>
<keyword evidence="1" id="KW-1133">Transmembrane helix</keyword>
<dbReference type="GO" id="GO:0022857">
    <property type="term" value="F:transmembrane transporter activity"/>
    <property type="evidence" value="ECO:0007669"/>
    <property type="project" value="InterPro"/>
</dbReference>
<feature type="transmembrane region" description="Helical" evidence="1">
    <location>
        <begin position="115"/>
        <end position="139"/>
    </location>
</feature>
<feature type="transmembrane region" description="Helical" evidence="1">
    <location>
        <begin position="181"/>
        <end position="200"/>
    </location>
</feature>
<protein>
    <recommendedName>
        <fullName evidence="4">Major facilitator superfamily (MFS) profile domain-containing protein</fullName>
    </recommendedName>
</protein>
<evidence type="ECO:0008006" key="4">
    <source>
        <dbReference type="Google" id="ProtNLM"/>
    </source>
</evidence>
<organism evidence="2 3">
    <name type="scientific">Terrybacteria sp. (strain RIFCSPHIGHO2_01_FULL_58_15)</name>
    <dbReference type="NCBI Taxonomy" id="1802363"/>
    <lineage>
        <taxon>Bacteria</taxon>
        <taxon>Candidatus Terryibacteriota</taxon>
    </lineage>
</organism>
<keyword evidence="1" id="KW-0472">Membrane</keyword>
<evidence type="ECO:0000256" key="1">
    <source>
        <dbReference type="SAM" id="Phobius"/>
    </source>
</evidence>
<dbReference type="Gene3D" id="1.20.1250.20">
    <property type="entry name" value="MFS general substrate transporter like domains"/>
    <property type="match status" value="1"/>
</dbReference>
<feature type="transmembrane region" description="Helical" evidence="1">
    <location>
        <begin position="354"/>
        <end position="373"/>
    </location>
</feature>
<dbReference type="AlphaFoldDB" id="A0A1G2PIS0"/>
<feature type="transmembrane region" description="Helical" evidence="1">
    <location>
        <begin position="151"/>
        <end position="175"/>
    </location>
</feature>
<comment type="caution">
    <text evidence="2">The sequence shown here is derived from an EMBL/GenBank/DDBJ whole genome shotgun (WGS) entry which is preliminary data.</text>
</comment>
<proteinExistence type="predicted"/>
<dbReference type="SUPFAM" id="SSF103473">
    <property type="entry name" value="MFS general substrate transporter"/>
    <property type="match status" value="1"/>
</dbReference>
<dbReference type="STRING" id="1802363.A2682_02420"/>
<dbReference type="Proteomes" id="UP000178690">
    <property type="component" value="Unassembled WGS sequence"/>
</dbReference>
<gene>
    <name evidence="2" type="ORF">A2682_02420</name>
</gene>
<dbReference type="PANTHER" id="PTHR23526">
    <property type="entry name" value="INTEGRAL MEMBRANE TRANSPORT PROTEIN-RELATED"/>
    <property type="match status" value="1"/>
</dbReference>
<feature type="transmembrane region" description="Helical" evidence="1">
    <location>
        <begin position="91"/>
        <end position="109"/>
    </location>
</feature>
<evidence type="ECO:0000313" key="3">
    <source>
        <dbReference type="Proteomes" id="UP000178690"/>
    </source>
</evidence>
<feature type="transmembrane region" description="Helical" evidence="1">
    <location>
        <begin position="60"/>
        <end position="79"/>
    </location>
</feature>